<protein>
    <recommendedName>
        <fullName evidence="1">YqaJ viral recombinase domain-containing protein</fullName>
    </recommendedName>
</protein>
<dbReference type="InterPro" id="IPR011335">
    <property type="entry name" value="Restrct_endonuc-II-like"/>
</dbReference>
<dbReference type="SUPFAM" id="SSF52980">
    <property type="entry name" value="Restriction endonuclease-like"/>
    <property type="match status" value="1"/>
</dbReference>
<dbReference type="Proteomes" id="UP001159363">
    <property type="component" value="Chromosome 2"/>
</dbReference>
<dbReference type="PANTHER" id="PTHR46609">
    <property type="entry name" value="EXONUCLEASE, PHAGE-TYPE/RECB, C-TERMINAL DOMAIN-CONTAINING PROTEIN"/>
    <property type="match status" value="1"/>
</dbReference>
<dbReference type="Pfam" id="PF09588">
    <property type="entry name" value="YqaJ"/>
    <property type="match status" value="1"/>
</dbReference>
<dbReference type="CDD" id="cd22343">
    <property type="entry name" value="PDDEXK_lambda_exonuclease-like"/>
    <property type="match status" value="1"/>
</dbReference>
<organism evidence="2 3">
    <name type="scientific">Dryococelus australis</name>
    <dbReference type="NCBI Taxonomy" id="614101"/>
    <lineage>
        <taxon>Eukaryota</taxon>
        <taxon>Metazoa</taxon>
        <taxon>Ecdysozoa</taxon>
        <taxon>Arthropoda</taxon>
        <taxon>Hexapoda</taxon>
        <taxon>Insecta</taxon>
        <taxon>Pterygota</taxon>
        <taxon>Neoptera</taxon>
        <taxon>Polyneoptera</taxon>
        <taxon>Phasmatodea</taxon>
        <taxon>Verophasmatodea</taxon>
        <taxon>Anareolatae</taxon>
        <taxon>Phasmatidae</taxon>
        <taxon>Eurycanthinae</taxon>
        <taxon>Dryococelus</taxon>
    </lineage>
</organism>
<evidence type="ECO:0000313" key="3">
    <source>
        <dbReference type="Proteomes" id="UP001159363"/>
    </source>
</evidence>
<sequence length="121" mass="13461">MNENRKAIEENTRGQSSCHEWKEERCKRITASFFGKMCKMKPTKSCVSTVKQIRYSVFKGNLNTSWGLVKEGVAQAQFAAENNISVQACGLLVYGEFPYLGASPDEFIGDDAVLEVVPCVD</sequence>
<feature type="domain" description="YqaJ viral recombinase" evidence="1">
    <location>
        <begin position="20"/>
        <end position="116"/>
    </location>
</feature>
<name>A0ABQ9IBC3_9NEOP</name>
<gene>
    <name evidence="2" type="ORF">PR048_006552</name>
</gene>
<evidence type="ECO:0000259" key="1">
    <source>
        <dbReference type="Pfam" id="PF09588"/>
    </source>
</evidence>
<dbReference type="InterPro" id="IPR019080">
    <property type="entry name" value="YqaJ_viral_recombinase"/>
</dbReference>
<dbReference type="PANTHER" id="PTHR46609:SF8">
    <property type="entry name" value="YQAJ VIRAL RECOMBINASE DOMAIN-CONTAINING PROTEIN"/>
    <property type="match status" value="1"/>
</dbReference>
<accession>A0ABQ9IBC3</accession>
<dbReference type="InterPro" id="IPR051703">
    <property type="entry name" value="NF-kappa-B_Signaling_Reg"/>
</dbReference>
<comment type="caution">
    <text evidence="2">The sequence shown here is derived from an EMBL/GenBank/DDBJ whole genome shotgun (WGS) entry which is preliminary data.</text>
</comment>
<evidence type="ECO:0000313" key="2">
    <source>
        <dbReference type="EMBL" id="KAJ8893951.1"/>
    </source>
</evidence>
<dbReference type="Gene3D" id="3.90.320.10">
    <property type="match status" value="1"/>
</dbReference>
<keyword evidence="3" id="KW-1185">Reference proteome</keyword>
<dbReference type="EMBL" id="JARBHB010000002">
    <property type="protein sequence ID" value="KAJ8893951.1"/>
    <property type="molecule type" value="Genomic_DNA"/>
</dbReference>
<reference evidence="2 3" key="1">
    <citation type="submission" date="2023-02" db="EMBL/GenBank/DDBJ databases">
        <title>LHISI_Scaffold_Assembly.</title>
        <authorList>
            <person name="Stuart O.P."/>
            <person name="Cleave R."/>
            <person name="Magrath M.J.L."/>
            <person name="Mikheyev A.S."/>
        </authorList>
    </citation>
    <scope>NUCLEOTIDE SEQUENCE [LARGE SCALE GENOMIC DNA]</scope>
    <source>
        <strain evidence="2">Daus_M_001</strain>
        <tissue evidence="2">Leg muscle</tissue>
    </source>
</reference>
<dbReference type="InterPro" id="IPR011604">
    <property type="entry name" value="PDDEXK-like_dom_sf"/>
</dbReference>
<proteinExistence type="predicted"/>